<dbReference type="PANTHER" id="PTHR43839">
    <property type="entry name" value="OPPC IN A BINDING PROTEIN-DEPENDENT TRANSPORT SYSTEM"/>
    <property type="match status" value="1"/>
</dbReference>
<feature type="domain" description="ABC transmembrane type-1" evidence="7">
    <location>
        <begin position="84"/>
        <end position="288"/>
    </location>
</feature>
<dbReference type="PANTHER" id="PTHR43839:SF3">
    <property type="entry name" value="OLIGOPEPTIDE ABC TRANSPORTER, PERMEASE PROTEIN"/>
    <property type="match status" value="1"/>
</dbReference>
<feature type="transmembrane region" description="Helical" evidence="6">
    <location>
        <begin position="272"/>
        <end position="295"/>
    </location>
</feature>
<protein>
    <submittedName>
        <fullName evidence="8">ABC transporter permease</fullName>
    </submittedName>
</protein>
<dbReference type="CDD" id="cd06261">
    <property type="entry name" value="TM_PBP2"/>
    <property type="match status" value="1"/>
</dbReference>
<proteinExistence type="inferred from homology"/>
<dbReference type="Proteomes" id="UP000078447">
    <property type="component" value="Unassembled WGS sequence"/>
</dbReference>
<feature type="transmembrane region" description="Helical" evidence="6">
    <location>
        <begin position="225"/>
        <end position="246"/>
    </location>
</feature>
<name>A0ABX2VCL3_9BACL</name>
<comment type="subcellular location">
    <subcellularLocation>
        <location evidence="6">Cell membrane</location>
        <topology evidence="6">Multi-pass membrane protein</topology>
    </subcellularLocation>
    <subcellularLocation>
        <location evidence="1">Membrane</location>
        <topology evidence="1">Multi-pass membrane protein</topology>
    </subcellularLocation>
</comment>
<feature type="transmembrane region" description="Helical" evidence="6">
    <location>
        <begin position="155"/>
        <end position="175"/>
    </location>
</feature>
<dbReference type="InterPro" id="IPR035906">
    <property type="entry name" value="MetI-like_sf"/>
</dbReference>
<keyword evidence="2 6" id="KW-0813">Transport</keyword>
<keyword evidence="4 6" id="KW-1133">Transmembrane helix</keyword>
<evidence type="ECO:0000313" key="9">
    <source>
        <dbReference type="Proteomes" id="UP000078447"/>
    </source>
</evidence>
<organism evidence="8 9">
    <name type="scientific">Exiguobacterium undae</name>
    <dbReference type="NCBI Taxonomy" id="169177"/>
    <lineage>
        <taxon>Bacteria</taxon>
        <taxon>Bacillati</taxon>
        <taxon>Bacillota</taxon>
        <taxon>Bacilli</taxon>
        <taxon>Bacillales</taxon>
        <taxon>Bacillales Family XII. Incertae Sedis</taxon>
        <taxon>Exiguobacterium</taxon>
    </lineage>
</organism>
<dbReference type="InterPro" id="IPR000515">
    <property type="entry name" value="MetI-like"/>
</dbReference>
<evidence type="ECO:0000259" key="7">
    <source>
        <dbReference type="PROSITE" id="PS50928"/>
    </source>
</evidence>
<keyword evidence="9" id="KW-1185">Reference proteome</keyword>
<dbReference type="PROSITE" id="PS50928">
    <property type="entry name" value="ABC_TM1"/>
    <property type="match status" value="1"/>
</dbReference>
<sequence>MRRVLIRDPLFWLGLLLFASLMTLSVGNTLFRDGQVDQVTNLYSADGTLLATSPLEPSSEHWLGTDRAGNDLFQLLIEGAKWTIGVCFTVAFVRIALALLIGVPLAFRGKRLYTGLRLLLDGFLIIPISLLALFILLPALLLTDPALIPSMSSRALLEVSVLTLLGLPALLLYLISETRQLLAQEFMLVARTLGGSPFYQFRTHIWPHLLPTLTIVFMQQFVQTLMVLIHISLFGVFFGGSLLLFGDGVAPTIFEWASQFGYYFLQFTALSWINHMFLVPAIALALLVFFANLLTSRLERAYRLRRQQLIHAPMQELAEAEAAATQLSDPFEPVRISTKS</sequence>
<evidence type="ECO:0000256" key="5">
    <source>
        <dbReference type="ARBA" id="ARBA00023136"/>
    </source>
</evidence>
<reference evidence="8 9" key="1">
    <citation type="submission" date="2016-03" db="EMBL/GenBank/DDBJ databases">
        <authorList>
            <person name="Cho S.-Y."/>
            <person name="Lim S."/>
            <person name="Kim H."/>
            <person name="Soh E.H."/>
            <person name="Moon J.S."/>
        </authorList>
    </citation>
    <scope>NUCLEOTIDE SEQUENCE [LARGE SCALE GENOMIC DNA]</scope>
    <source>
        <strain evidence="8 9">KCTC 3810</strain>
    </source>
</reference>
<evidence type="ECO:0000256" key="4">
    <source>
        <dbReference type="ARBA" id="ARBA00022989"/>
    </source>
</evidence>
<evidence type="ECO:0000256" key="1">
    <source>
        <dbReference type="ARBA" id="ARBA00004141"/>
    </source>
</evidence>
<evidence type="ECO:0000313" key="8">
    <source>
        <dbReference type="EMBL" id="OAN15984.1"/>
    </source>
</evidence>
<dbReference type="SUPFAM" id="SSF161098">
    <property type="entry name" value="MetI-like"/>
    <property type="match status" value="1"/>
</dbReference>
<evidence type="ECO:0000256" key="3">
    <source>
        <dbReference type="ARBA" id="ARBA00022692"/>
    </source>
</evidence>
<gene>
    <name evidence="8" type="ORF">A3783_08620</name>
</gene>
<dbReference type="Gene3D" id="1.10.3720.10">
    <property type="entry name" value="MetI-like"/>
    <property type="match status" value="1"/>
</dbReference>
<evidence type="ECO:0000256" key="6">
    <source>
        <dbReference type="RuleBase" id="RU363032"/>
    </source>
</evidence>
<accession>A0ABX2VCL3</accession>
<dbReference type="Pfam" id="PF00528">
    <property type="entry name" value="BPD_transp_1"/>
    <property type="match status" value="1"/>
</dbReference>
<dbReference type="EMBL" id="LVVL01000001">
    <property type="protein sequence ID" value="OAN15984.1"/>
    <property type="molecule type" value="Genomic_DNA"/>
</dbReference>
<keyword evidence="3 6" id="KW-0812">Transmembrane</keyword>
<dbReference type="RefSeq" id="WP_028106708.1">
    <property type="nucleotide sequence ID" value="NZ_LVVL01000001.1"/>
</dbReference>
<feature type="transmembrane region" description="Helical" evidence="6">
    <location>
        <begin position="82"/>
        <end position="107"/>
    </location>
</feature>
<evidence type="ECO:0000256" key="2">
    <source>
        <dbReference type="ARBA" id="ARBA00022448"/>
    </source>
</evidence>
<comment type="caution">
    <text evidence="8">The sequence shown here is derived from an EMBL/GenBank/DDBJ whole genome shotgun (WGS) entry which is preliminary data.</text>
</comment>
<feature type="transmembrane region" description="Helical" evidence="6">
    <location>
        <begin position="119"/>
        <end position="143"/>
    </location>
</feature>
<comment type="similarity">
    <text evidence="6">Belongs to the binding-protein-dependent transport system permease family.</text>
</comment>
<keyword evidence="5 6" id="KW-0472">Membrane</keyword>